<evidence type="ECO:0000313" key="7">
    <source>
        <dbReference type="EMBL" id="HHR34292.1"/>
    </source>
</evidence>
<dbReference type="NCBIfam" id="TIGR00172">
    <property type="entry name" value="maf"/>
    <property type="match status" value="1"/>
</dbReference>
<evidence type="ECO:0000256" key="4">
    <source>
        <dbReference type="ARBA" id="ARBA00022801"/>
    </source>
</evidence>
<feature type="active site" description="Proton acceptor" evidence="6">
    <location>
        <position position="68"/>
    </location>
</feature>
<dbReference type="EC" id="3.6.1.9" evidence="6"/>
<evidence type="ECO:0000256" key="1">
    <source>
        <dbReference type="ARBA" id="ARBA00001968"/>
    </source>
</evidence>
<dbReference type="EMBL" id="DRXW01000302">
    <property type="protein sequence ID" value="HHR34292.1"/>
    <property type="molecule type" value="Genomic_DNA"/>
</dbReference>
<dbReference type="Gene3D" id="3.90.950.10">
    <property type="match status" value="1"/>
</dbReference>
<dbReference type="GO" id="GO:0047429">
    <property type="term" value="F:nucleoside triphosphate diphosphatase activity"/>
    <property type="evidence" value="ECO:0007669"/>
    <property type="project" value="UniProtKB-EC"/>
</dbReference>
<evidence type="ECO:0000256" key="2">
    <source>
        <dbReference type="ARBA" id="ARBA00004496"/>
    </source>
</evidence>
<dbReference type="InterPro" id="IPR003697">
    <property type="entry name" value="Maf-like"/>
</dbReference>
<dbReference type="InterPro" id="IPR029001">
    <property type="entry name" value="ITPase-like_fam"/>
</dbReference>
<organism evidence="7">
    <name type="scientific">Fervidobacterium nodosum</name>
    <dbReference type="NCBI Taxonomy" id="2424"/>
    <lineage>
        <taxon>Bacteria</taxon>
        <taxon>Thermotogati</taxon>
        <taxon>Thermotogota</taxon>
        <taxon>Thermotogae</taxon>
        <taxon>Thermotogales</taxon>
        <taxon>Fervidobacteriaceae</taxon>
        <taxon>Fervidobacterium</taxon>
    </lineage>
</organism>
<accession>A0A7C5Y9M9</accession>
<keyword evidence="4 6" id="KW-0378">Hydrolase</keyword>
<dbReference type="PANTHER" id="PTHR43213">
    <property type="entry name" value="BIFUNCTIONAL DTTP/UTP PYROPHOSPHATASE/METHYLTRANSFERASE PROTEIN-RELATED"/>
    <property type="match status" value="1"/>
</dbReference>
<evidence type="ECO:0000256" key="5">
    <source>
        <dbReference type="ARBA" id="ARBA00023080"/>
    </source>
</evidence>
<comment type="subcellular location">
    <subcellularLocation>
        <location evidence="2 6">Cytoplasm</location>
    </subcellularLocation>
</comment>
<comment type="catalytic activity">
    <reaction evidence="6">
        <text>dTTP + H2O = dTMP + diphosphate + H(+)</text>
        <dbReference type="Rhea" id="RHEA:28534"/>
        <dbReference type="ChEBI" id="CHEBI:15377"/>
        <dbReference type="ChEBI" id="CHEBI:15378"/>
        <dbReference type="ChEBI" id="CHEBI:33019"/>
        <dbReference type="ChEBI" id="CHEBI:37568"/>
        <dbReference type="ChEBI" id="CHEBI:63528"/>
        <dbReference type="EC" id="3.6.1.9"/>
    </reaction>
</comment>
<dbReference type="GO" id="GO:0009117">
    <property type="term" value="P:nucleotide metabolic process"/>
    <property type="evidence" value="ECO:0007669"/>
    <property type="project" value="UniProtKB-KW"/>
</dbReference>
<dbReference type="CDD" id="cd00555">
    <property type="entry name" value="Maf"/>
    <property type="match status" value="1"/>
</dbReference>
<comment type="similarity">
    <text evidence="6">Belongs to the Maf family. YhdE subfamily.</text>
</comment>
<comment type="caution">
    <text evidence="7">The sequence shown here is derived from an EMBL/GenBank/DDBJ whole genome shotgun (WGS) entry which is preliminary data.</text>
</comment>
<comment type="catalytic activity">
    <reaction evidence="6">
        <text>UTP + H2O = UMP + diphosphate + H(+)</text>
        <dbReference type="Rhea" id="RHEA:29395"/>
        <dbReference type="ChEBI" id="CHEBI:15377"/>
        <dbReference type="ChEBI" id="CHEBI:15378"/>
        <dbReference type="ChEBI" id="CHEBI:33019"/>
        <dbReference type="ChEBI" id="CHEBI:46398"/>
        <dbReference type="ChEBI" id="CHEBI:57865"/>
        <dbReference type="EC" id="3.6.1.9"/>
    </reaction>
</comment>
<dbReference type="GO" id="GO:0005737">
    <property type="term" value="C:cytoplasm"/>
    <property type="evidence" value="ECO:0007669"/>
    <property type="project" value="UniProtKB-SubCell"/>
</dbReference>
<comment type="function">
    <text evidence="6">Nucleoside triphosphate pyrophosphatase that hydrolyzes dTTP and UTP. May have a dual role in cell division arrest and in preventing the incorporation of modified nucleotides into cellular nucleic acids.</text>
</comment>
<comment type="cofactor">
    <cofactor evidence="1 6">
        <name>a divalent metal cation</name>
        <dbReference type="ChEBI" id="CHEBI:60240"/>
    </cofactor>
</comment>
<proteinExistence type="inferred from homology"/>
<feature type="site" description="Important for substrate specificity" evidence="6">
    <location>
        <position position="151"/>
    </location>
</feature>
<comment type="caution">
    <text evidence="6">Lacks conserved residue(s) required for the propagation of feature annotation.</text>
</comment>
<keyword evidence="5 6" id="KW-0546">Nucleotide metabolism</keyword>
<evidence type="ECO:0000256" key="3">
    <source>
        <dbReference type="ARBA" id="ARBA00022490"/>
    </source>
</evidence>
<name>A0A7C5Y9M9_9BACT</name>
<dbReference type="FunFam" id="3.90.950.10:FF:000005">
    <property type="entry name" value="7-methyl-GTP pyrophosphatase"/>
    <property type="match status" value="1"/>
</dbReference>
<reference evidence="7" key="1">
    <citation type="journal article" date="2020" name="mSystems">
        <title>Genome- and Community-Level Interaction Insights into Carbon Utilization and Element Cycling Functions of Hydrothermarchaeota in Hydrothermal Sediment.</title>
        <authorList>
            <person name="Zhou Z."/>
            <person name="Liu Y."/>
            <person name="Xu W."/>
            <person name="Pan J."/>
            <person name="Luo Z.H."/>
            <person name="Li M."/>
        </authorList>
    </citation>
    <scope>NUCLEOTIDE SEQUENCE [LARGE SCALE GENOMIC DNA]</scope>
    <source>
        <strain evidence="7">SpSt-1088</strain>
    </source>
</reference>
<dbReference type="Pfam" id="PF02545">
    <property type="entry name" value="Maf"/>
    <property type="match status" value="1"/>
</dbReference>
<gene>
    <name evidence="7" type="ORF">ENM46_05035</name>
</gene>
<dbReference type="PIRSF" id="PIRSF006305">
    <property type="entry name" value="Maf"/>
    <property type="match status" value="1"/>
</dbReference>
<evidence type="ECO:0000256" key="6">
    <source>
        <dbReference type="HAMAP-Rule" id="MF_00528"/>
    </source>
</evidence>
<dbReference type="PANTHER" id="PTHR43213:SF5">
    <property type="entry name" value="BIFUNCTIONAL DTTP_UTP PYROPHOSPHATASE_METHYLTRANSFERASE PROTEIN-RELATED"/>
    <property type="match status" value="1"/>
</dbReference>
<feature type="site" description="Important for substrate specificity" evidence="6">
    <location>
        <position position="69"/>
    </location>
</feature>
<sequence>MLVLASSSPRRRELLKTIGLEFVVLSPEIDENIENSSKPEELVVELARQKAQAVEQKVDKGDIIISADTIVVYRKSILGKPTDESEAFNMLKRLSGKWHKVFTGVCIRITGKEITFYEVTKVKFRELQDEEIVYYISTKEPLDKAGAYGIQGLGGVFVEKIVGDYTNVVGLPLPKLWKILFDRGIVGKNGT</sequence>
<feature type="site" description="Important for substrate specificity" evidence="6">
    <location>
        <position position="10"/>
    </location>
</feature>
<dbReference type="AlphaFoldDB" id="A0A7C5Y9M9"/>
<dbReference type="HAMAP" id="MF_00528">
    <property type="entry name" value="Maf"/>
    <property type="match status" value="1"/>
</dbReference>
<keyword evidence="3 6" id="KW-0963">Cytoplasm</keyword>
<protein>
    <recommendedName>
        <fullName evidence="6">dTTP/UTP pyrophosphatase</fullName>
        <shortName evidence="6">dTTPase/UTPase</shortName>
        <ecNumber evidence="6">3.6.1.9</ecNumber>
    </recommendedName>
    <alternativeName>
        <fullName evidence="6">Nucleoside triphosphate pyrophosphatase</fullName>
    </alternativeName>
    <alternativeName>
        <fullName evidence="6">Nucleotide pyrophosphatase</fullName>
        <shortName evidence="6">Nucleotide PPase</shortName>
    </alternativeName>
</protein>
<dbReference type="SUPFAM" id="SSF52972">
    <property type="entry name" value="ITPase-like"/>
    <property type="match status" value="1"/>
</dbReference>